<dbReference type="EMBL" id="LAZR01001111">
    <property type="protein sequence ID" value="KKN50499.1"/>
    <property type="molecule type" value="Genomic_DNA"/>
</dbReference>
<proteinExistence type="predicted"/>
<evidence type="ECO:0000313" key="1">
    <source>
        <dbReference type="EMBL" id="KKN50499.1"/>
    </source>
</evidence>
<gene>
    <name evidence="1" type="ORF">LCGC14_0632240</name>
</gene>
<comment type="caution">
    <text evidence="1">The sequence shown here is derived from an EMBL/GenBank/DDBJ whole genome shotgun (WGS) entry which is preliminary data.</text>
</comment>
<dbReference type="AlphaFoldDB" id="A0A0F9R6W3"/>
<organism evidence="1">
    <name type="scientific">marine sediment metagenome</name>
    <dbReference type="NCBI Taxonomy" id="412755"/>
    <lineage>
        <taxon>unclassified sequences</taxon>
        <taxon>metagenomes</taxon>
        <taxon>ecological metagenomes</taxon>
    </lineage>
</organism>
<name>A0A0F9R6W3_9ZZZZ</name>
<protein>
    <submittedName>
        <fullName evidence="1">Uncharacterized protein</fullName>
    </submittedName>
</protein>
<accession>A0A0F9R6W3</accession>
<reference evidence="1" key="1">
    <citation type="journal article" date="2015" name="Nature">
        <title>Complex archaea that bridge the gap between prokaryotes and eukaryotes.</title>
        <authorList>
            <person name="Spang A."/>
            <person name="Saw J.H."/>
            <person name="Jorgensen S.L."/>
            <person name="Zaremba-Niedzwiedzka K."/>
            <person name="Martijn J."/>
            <person name="Lind A.E."/>
            <person name="van Eijk R."/>
            <person name="Schleper C."/>
            <person name="Guy L."/>
            <person name="Ettema T.J."/>
        </authorList>
    </citation>
    <scope>NUCLEOTIDE SEQUENCE</scope>
</reference>
<sequence length="88" mass="9553">MIEWKSEGNKITQYGAGTIAVCPSPQNGGVFEFTANTQLIVKAVNCHDDMVEALKAALDFFTQYDMQQKVISGISLQLNEALAKADGK</sequence>